<sequence length="40" mass="4881">MLNPLISPYPKRYFCNFMFFIKTLKNVKLHVKLLFYIIGE</sequence>
<gene>
    <name evidence="1" type="ORF">CRENPOLYSF1_1710002</name>
</gene>
<name>A0A1R4H4C1_9GAMM</name>
<proteinExistence type="predicted"/>
<protein>
    <submittedName>
        <fullName evidence="1">Uncharacterized protein</fullName>
    </submittedName>
</protein>
<evidence type="ECO:0000313" key="2">
    <source>
        <dbReference type="Proteomes" id="UP000195667"/>
    </source>
</evidence>
<dbReference type="AlphaFoldDB" id="A0A1R4H4C1"/>
<reference evidence="2" key="1">
    <citation type="submission" date="2017-02" db="EMBL/GenBank/DDBJ databases">
        <authorList>
            <person name="Daims H."/>
        </authorList>
    </citation>
    <scope>NUCLEOTIDE SEQUENCE [LARGE SCALE GENOMIC DNA]</scope>
</reference>
<dbReference type="Proteomes" id="UP000195667">
    <property type="component" value="Unassembled WGS sequence"/>
</dbReference>
<keyword evidence="2" id="KW-1185">Reference proteome</keyword>
<evidence type="ECO:0000313" key="1">
    <source>
        <dbReference type="EMBL" id="SJM91084.1"/>
    </source>
</evidence>
<accession>A0A1R4H4C1</accession>
<organism evidence="1 2">
    <name type="scientific">Crenothrix polyspora</name>
    <dbReference type="NCBI Taxonomy" id="360316"/>
    <lineage>
        <taxon>Bacteria</taxon>
        <taxon>Pseudomonadati</taxon>
        <taxon>Pseudomonadota</taxon>
        <taxon>Gammaproteobacteria</taxon>
        <taxon>Methylococcales</taxon>
        <taxon>Crenotrichaceae</taxon>
        <taxon>Crenothrix</taxon>
    </lineage>
</organism>
<dbReference type="EMBL" id="FUKI01000081">
    <property type="protein sequence ID" value="SJM91084.1"/>
    <property type="molecule type" value="Genomic_DNA"/>
</dbReference>